<feature type="region of interest" description="Disordered" evidence="1">
    <location>
        <begin position="20"/>
        <end position="88"/>
    </location>
</feature>
<accession>A0A1D3CYV6</accession>
<dbReference type="Proteomes" id="UP000095192">
    <property type="component" value="Unassembled WGS sequence"/>
</dbReference>
<dbReference type="InParanoid" id="A0A1D3CYV6"/>
<evidence type="ECO:0000256" key="1">
    <source>
        <dbReference type="SAM" id="MobiDB-lite"/>
    </source>
</evidence>
<proteinExistence type="predicted"/>
<dbReference type="GO" id="GO:0005634">
    <property type="term" value="C:nucleus"/>
    <property type="evidence" value="ECO:0007669"/>
    <property type="project" value="TreeGrafter"/>
</dbReference>
<dbReference type="GO" id="GO:0007005">
    <property type="term" value="P:mitochondrion organization"/>
    <property type="evidence" value="ECO:0007669"/>
    <property type="project" value="InterPro"/>
</dbReference>
<dbReference type="EMBL" id="JROU02001479">
    <property type="protein sequence ID" value="OEH76380.1"/>
    <property type="molecule type" value="Genomic_DNA"/>
</dbReference>
<name>A0A1D3CYV6_9EIME</name>
<evidence type="ECO:0000313" key="3">
    <source>
        <dbReference type="Proteomes" id="UP000095192"/>
    </source>
</evidence>
<gene>
    <name evidence="2" type="ORF">cyc_02583</name>
</gene>
<dbReference type="PANTHER" id="PTHR13523">
    <property type="entry name" value="COILED-COIL-HELIX-COILED-COIL-HELIX DOMAIN CONTAINING 2/NUR77"/>
    <property type="match status" value="1"/>
</dbReference>
<dbReference type="GO" id="GO:0005739">
    <property type="term" value="C:mitochondrion"/>
    <property type="evidence" value="ECO:0007669"/>
    <property type="project" value="TreeGrafter"/>
</dbReference>
<evidence type="ECO:0000313" key="2">
    <source>
        <dbReference type="EMBL" id="OEH76380.1"/>
    </source>
</evidence>
<dbReference type="PANTHER" id="PTHR13523:SF2">
    <property type="entry name" value="COILED-COIL-HELIX-COILED-COIL-HELIX DOMAIN CONTAINING 2, ISOFORM A-RELATED"/>
    <property type="match status" value="1"/>
</dbReference>
<keyword evidence="3" id="KW-1185">Reference proteome</keyword>
<comment type="caution">
    <text evidence="2">The sequence shown here is derived from an EMBL/GenBank/DDBJ whole genome shotgun (WGS) entry which is preliminary data.</text>
</comment>
<dbReference type="VEuPathDB" id="ToxoDB:cyc_02583"/>
<feature type="compositionally biased region" description="Basic and acidic residues" evidence="1">
    <location>
        <begin position="24"/>
        <end position="43"/>
    </location>
</feature>
<organism evidence="2 3">
    <name type="scientific">Cyclospora cayetanensis</name>
    <dbReference type="NCBI Taxonomy" id="88456"/>
    <lineage>
        <taxon>Eukaryota</taxon>
        <taxon>Sar</taxon>
        <taxon>Alveolata</taxon>
        <taxon>Apicomplexa</taxon>
        <taxon>Conoidasida</taxon>
        <taxon>Coccidia</taxon>
        <taxon>Eucoccidiorida</taxon>
        <taxon>Eimeriorina</taxon>
        <taxon>Eimeriidae</taxon>
        <taxon>Cyclospora</taxon>
    </lineage>
</organism>
<reference evidence="2 3" key="1">
    <citation type="journal article" date="2016" name="BMC Genomics">
        <title>Comparative genomics reveals Cyclospora cayetanensis possesses coccidia-like metabolism and invasion components but unique surface antigens.</title>
        <authorList>
            <person name="Liu S."/>
            <person name="Wang L."/>
            <person name="Zheng H."/>
            <person name="Xu Z."/>
            <person name="Roellig D.M."/>
            <person name="Li N."/>
            <person name="Frace M.A."/>
            <person name="Tang K."/>
            <person name="Arrowood M.J."/>
            <person name="Moss D.M."/>
            <person name="Zhang L."/>
            <person name="Feng Y."/>
            <person name="Xiao L."/>
        </authorList>
    </citation>
    <scope>NUCLEOTIDE SEQUENCE [LARGE SCALE GENOMIC DNA]</scope>
    <source>
        <strain evidence="2 3">CHN_HEN01</strain>
    </source>
</reference>
<dbReference type="InterPro" id="IPR055304">
    <property type="entry name" value="CHCHD2/10-like"/>
</dbReference>
<feature type="compositionally biased region" description="Pro residues" evidence="1">
    <location>
        <begin position="69"/>
        <end position="82"/>
    </location>
</feature>
<protein>
    <submittedName>
        <fullName evidence="2">Chch domain-containing protein</fullName>
    </submittedName>
</protein>
<dbReference type="AlphaFoldDB" id="A0A1D3CYV6"/>
<dbReference type="VEuPathDB" id="ToxoDB:LOC34619418"/>
<sequence length="189" mass="19801">MSEPYSNTFCQLPLPSAEATPFTTHHDTPIPLHREVRQSDQRDAPLVGSTGDRNIARNVGGSRSAHPAAPAPVAAPPSPPPMTGGGGGGFMSNMVGNVAGGMASGVGFGVAQRAVDAVMGPRSVEVVHTNNAPLPAPQTPTMQQGLQRDPCSAYQEELNQCMTRHTDIALCQNYLDNLKACQMQMNNGA</sequence>